<accession>K6CAS0</accession>
<dbReference type="Pfam" id="PF14070">
    <property type="entry name" value="YjfB_motility"/>
    <property type="match status" value="1"/>
</dbReference>
<reference evidence="1 2" key="1">
    <citation type="journal article" date="2012" name="Front. Microbiol.">
        <title>Redundancy and modularity in membrane-associated dissimilatory nitrate reduction in Bacillus.</title>
        <authorList>
            <person name="Heylen K."/>
            <person name="Keltjens J."/>
        </authorList>
    </citation>
    <scope>NUCLEOTIDE SEQUENCE [LARGE SCALE GENOMIC DNA]</scope>
    <source>
        <strain evidence="1 2">LMG 9581</strain>
    </source>
</reference>
<dbReference type="Proteomes" id="UP000006315">
    <property type="component" value="Unassembled WGS sequence"/>
</dbReference>
<evidence type="ECO:0008006" key="3">
    <source>
        <dbReference type="Google" id="ProtNLM"/>
    </source>
</evidence>
<name>K6CAS0_SCHAZ</name>
<dbReference type="PATRIC" id="fig|1131731.3.peg.1189"/>
<dbReference type="AlphaFoldDB" id="K6CAS0"/>
<sequence length="62" mass="6399">MDIAALSTAMSQVNLGQQVGIALTKKVMDTAEVNANALTEMLKTSSAPAPHPTLGKFIDISG</sequence>
<comment type="caution">
    <text evidence="1">The sequence shown here is derived from an EMBL/GenBank/DDBJ whole genome shotgun (WGS) entry which is preliminary data.</text>
</comment>
<keyword evidence="2" id="KW-1185">Reference proteome</keyword>
<organism evidence="1 2">
    <name type="scientific">Schinkia azotoformans LMG 9581</name>
    <dbReference type="NCBI Taxonomy" id="1131731"/>
    <lineage>
        <taxon>Bacteria</taxon>
        <taxon>Bacillati</taxon>
        <taxon>Bacillota</taxon>
        <taxon>Bacilli</taxon>
        <taxon>Bacillales</taxon>
        <taxon>Bacillaceae</taxon>
        <taxon>Calidifontibacillus/Schinkia group</taxon>
        <taxon>Schinkia</taxon>
    </lineage>
</organism>
<proteinExistence type="predicted"/>
<protein>
    <recommendedName>
        <fullName evidence="3">Motility protein</fullName>
    </recommendedName>
</protein>
<evidence type="ECO:0000313" key="1">
    <source>
        <dbReference type="EMBL" id="EKN68230.1"/>
    </source>
</evidence>
<gene>
    <name evidence="1" type="ORF">BAZO_05705</name>
</gene>
<dbReference type="EMBL" id="AJLR01000041">
    <property type="protein sequence ID" value="EKN68230.1"/>
    <property type="molecule type" value="Genomic_DNA"/>
</dbReference>
<evidence type="ECO:0000313" key="2">
    <source>
        <dbReference type="Proteomes" id="UP000006315"/>
    </source>
</evidence>
<dbReference type="GeneID" id="89470594"/>
<dbReference type="STRING" id="1131731.BAZO_05705"/>
<dbReference type="RefSeq" id="WP_003330354.1">
    <property type="nucleotide sequence ID" value="NZ_AJLR01000041.1"/>
</dbReference>
<dbReference type="InterPro" id="IPR025906">
    <property type="entry name" value="YjfB_motility"/>
</dbReference>